<gene>
    <name evidence="1" type="ORF">I5L03_12325</name>
</gene>
<dbReference type="Pfam" id="PF13489">
    <property type="entry name" value="Methyltransf_23"/>
    <property type="match status" value="1"/>
</dbReference>
<organism evidence="1 2">
    <name type="scientific">Aurantiacibacter sediminis</name>
    <dbReference type="NCBI Taxonomy" id="2793064"/>
    <lineage>
        <taxon>Bacteria</taxon>
        <taxon>Pseudomonadati</taxon>
        <taxon>Pseudomonadota</taxon>
        <taxon>Alphaproteobacteria</taxon>
        <taxon>Sphingomonadales</taxon>
        <taxon>Erythrobacteraceae</taxon>
        <taxon>Aurantiacibacter</taxon>
    </lineage>
</organism>
<dbReference type="CDD" id="cd02440">
    <property type="entry name" value="AdoMet_MTases"/>
    <property type="match status" value="1"/>
</dbReference>
<dbReference type="EMBL" id="JAEANY010000004">
    <property type="protein sequence ID" value="MBH5323370.1"/>
    <property type="molecule type" value="Genomic_DNA"/>
</dbReference>
<keyword evidence="1" id="KW-0489">Methyltransferase</keyword>
<dbReference type="GO" id="GO:0008168">
    <property type="term" value="F:methyltransferase activity"/>
    <property type="evidence" value="ECO:0007669"/>
    <property type="project" value="UniProtKB-KW"/>
</dbReference>
<reference evidence="1 2" key="1">
    <citation type="submission" date="2020-11" db="EMBL/GenBank/DDBJ databases">
        <title>Erythrobacter sediminis sp. nov., a marine bacterium from a tidal flat of Garorim Bay.</title>
        <authorList>
            <person name="Kim D."/>
            <person name="Yoo Y."/>
            <person name="Kim J.-J."/>
        </authorList>
    </citation>
    <scope>NUCLEOTIDE SEQUENCE [LARGE SCALE GENOMIC DNA]</scope>
    <source>
        <strain evidence="1 2">JGD-13</strain>
    </source>
</reference>
<evidence type="ECO:0000313" key="1">
    <source>
        <dbReference type="EMBL" id="MBH5323370.1"/>
    </source>
</evidence>
<comment type="caution">
    <text evidence="1">The sequence shown here is derived from an EMBL/GenBank/DDBJ whole genome shotgun (WGS) entry which is preliminary data.</text>
</comment>
<dbReference type="InterPro" id="IPR029063">
    <property type="entry name" value="SAM-dependent_MTases_sf"/>
</dbReference>
<dbReference type="Proteomes" id="UP000602442">
    <property type="component" value="Unassembled WGS sequence"/>
</dbReference>
<evidence type="ECO:0000313" key="2">
    <source>
        <dbReference type="Proteomes" id="UP000602442"/>
    </source>
</evidence>
<dbReference type="RefSeq" id="WP_197922219.1">
    <property type="nucleotide sequence ID" value="NZ_CAWPTA010000009.1"/>
</dbReference>
<dbReference type="SUPFAM" id="SSF53335">
    <property type="entry name" value="S-adenosyl-L-methionine-dependent methyltransferases"/>
    <property type="match status" value="1"/>
</dbReference>
<protein>
    <submittedName>
        <fullName evidence="1">Class I SAM-dependent methyltransferase</fullName>
    </submittedName>
</protein>
<dbReference type="GO" id="GO:0032259">
    <property type="term" value="P:methylation"/>
    <property type="evidence" value="ECO:0007669"/>
    <property type="project" value="UniProtKB-KW"/>
</dbReference>
<dbReference type="Gene3D" id="3.40.50.150">
    <property type="entry name" value="Vaccinia Virus protein VP39"/>
    <property type="match status" value="1"/>
</dbReference>
<keyword evidence="2" id="KW-1185">Reference proteome</keyword>
<name>A0ABS0N6E9_9SPHN</name>
<dbReference type="PANTHER" id="PTHR43861">
    <property type="entry name" value="TRANS-ACONITATE 2-METHYLTRANSFERASE-RELATED"/>
    <property type="match status" value="1"/>
</dbReference>
<accession>A0ABS0N6E9</accession>
<proteinExistence type="predicted"/>
<sequence length="325" mass="35638">MSLSPPDACRICGAAEFDAPVLAREMMFGTREEFVYARCQSCSTLQIGQVPDDLGRFYAGSAYYSFNDRRTDPAWKRWLKRMATAGMIGRPEAYPTGSGPVDRIRRGAEPWTALIGGLRKDSALLDVGCGEGTRLQALAELGFGNLTGIDPFLPDNKAGIAPSGVKLIRGDLLTHEGRYDCITMHHSLEHFADPAAMLHAARGLLVPGGKVFVRLPLFQPAIWERFGVDWAQLDAPRHLYLFSPQGFADFAASNGFECVASGFDTLGWSLAWSEAYAQGISMHDRDGQRNALPFSPRQLAEFEAEARALNADREGDQGYFVLQPA</sequence>
<keyword evidence="1" id="KW-0808">Transferase</keyword>